<feature type="domain" description="DUF753" evidence="2">
    <location>
        <begin position="449"/>
        <end position="514"/>
    </location>
</feature>
<feature type="domain" description="DUF753" evidence="2">
    <location>
        <begin position="1864"/>
        <end position="1929"/>
    </location>
</feature>
<accession>A0A1A9X3I3</accession>
<dbReference type="PANTHER" id="PTHR21721:SF26">
    <property type="entry name" value="DUF753 DOMAIN-CONTAINING PROTEIN-RELATED"/>
    <property type="match status" value="1"/>
</dbReference>
<evidence type="ECO:0000313" key="4">
    <source>
        <dbReference type="Proteomes" id="UP000091820"/>
    </source>
</evidence>
<feature type="domain" description="DUF753" evidence="2">
    <location>
        <begin position="103"/>
        <end position="179"/>
    </location>
</feature>
<feature type="domain" description="DUF753" evidence="2">
    <location>
        <begin position="1127"/>
        <end position="1197"/>
    </location>
</feature>
<feature type="domain" description="DUF753" evidence="2">
    <location>
        <begin position="1699"/>
        <end position="1768"/>
    </location>
</feature>
<dbReference type="InterPro" id="IPR008472">
    <property type="entry name" value="DUF753"/>
</dbReference>
<dbReference type="Proteomes" id="UP000091820">
    <property type="component" value="Unassembled WGS sequence"/>
</dbReference>
<reference evidence="4" key="1">
    <citation type="submission" date="2014-03" db="EMBL/GenBank/DDBJ databases">
        <authorList>
            <person name="Aksoy S."/>
            <person name="Warren W."/>
            <person name="Wilson R.K."/>
        </authorList>
    </citation>
    <scope>NUCLEOTIDE SEQUENCE [LARGE SCALE GENOMIC DNA]</scope>
    <source>
        <strain evidence="4">IAEA</strain>
    </source>
</reference>
<feature type="signal peptide" evidence="1">
    <location>
        <begin position="1"/>
        <end position="23"/>
    </location>
</feature>
<feature type="domain" description="DUF753" evidence="2">
    <location>
        <begin position="1440"/>
        <end position="1508"/>
    </location>
</feature>
<organism evidence="3 4">
    <name type="scientific">Glossina brevipalpis</name>
    <dbReference type="NCBI Taxonomy" id="37001"/>
    <lineage>
        <taxon>Eukaryota</taxon>
        <taxon>Metazoa</taxon>
        <taxon>Ecdysozoa</taxon>
        <taxon>Arthropoda</taxon>
        <taxon>Hexapoda</taxon>
        <taxon>Insecta</taxon>
        <taxon>Pterygota</taxon>
        <taxon>Neoptera</taxon>
        <taxon>Endopterygota</taxon>
        <taxon>Diptera</taxon>
        <taxon>Brachycera</taxon>
        <taxon>Muscomorpha</taxon>
        <taxon>Hippoboscoidea</taxon>
        <taxon>Glossinidae</taxon>
        <taxon>Glossina</taxon>
    </lineage>
</organism>
<feature type="domain" description="DUF753" evidence="2">
    <location>
        <begin position="1037"/>
        <end position="1105"/>
    </location>
</feature>
<keyword evidence="4" id="KW-1185">Reference proteome</keyword>
<feature type="domain" description="DUF753" evidence="2">
    <location>
        <begin position="2032"/>
        <end position="2105"/>
    </location>
</feature>
<feature type="domain" description="DUF753" evidence="2">
    <location>
        <begin position="611"/>
        <end position="680"/>
    </location>
</feature>
<dbReference type="EnsemblMetazoa" id="GBRI043008-RA">
    <property type="protein sequence ID" value="GBRI043008-PA"/>
    <property type="gene ID" value="GBRI043008"/>
</dbReference>
<feature type="domain" description="DUF753" evidence="2">
    <location>
        <begin position="1277"/>
        <end position="1345"/>
    </location>
</feature>
<feature type="domain" description="DUF753" evidence="2">
    <location>
        <begin position="1610"/>
        <end position="1689"/>
    </location>
</feature>
<evidence type="ECO:0000259" key="2">
    <source>
        <dbReference type="Pfam" id="PF05444"/>
    </source>
</evidence>
<keyword evidence="1" id="KW-0732">Signal</keyword>
<feature type="domain" description="DUF753" evidence="2">
    <location>
        <begin position="950"/>
        <end position="1026"/>
    </location>
</feature>
<feature type="domain" description="DUF753" evidence="2">
    <location>
        <begin position="1777"/>
        <end position="1854"/>
    </location>
</feature>
<reference evidence="3" key="2">
    <citation type="submission" date="2020-05" db="UniProtKB">
        <authorList>
            <consortium name="EnsemblMetazoa"/>
        </authorList>
    </citation>
    <scope>IDENTIFICATION</scope>
    <source>
        <strain evidence="3">IAEA</strain>
    </source>
</reference>
<protein>
    <recommendedName>
        <fullName evidence="2">DUF753 domain-containing protein</fullName>
    </recommendedName>
</protein>
<sequence length="2374" mass="265595">MLPPRIVNINILIGFILIHFVKTENLSCFYCEDNECENIHRMQCNDNKPGNQCFILFDNHASVTDMGCVSDQDDNFVFDNIYNLYLCNSDNCNDFNNIPKPNYCLVCNSNDDLNCAVNPNEIDADIECQSLPPAQCFVKVNEDGSTRRGCTRDLSQTDLLYCLSVNTTLCMTCNEHKCNEKMFPDDRLSCHRCNSANDTNCHSSPKSSSICPKYSEVESCVTKLIDDVTYRDCNGELSCDDTDKQICRSCDSSNCNVVDLLNGKIGYPGRWQDVPISCFSCLDSDCSEKNSDQLKQCEQNDQQNCVTVFEKNGTILQRGCSDEIYFGKYSTYCDENFQFCKFCKSNGCNAVTNLKGYVDCLFCDGSEDKNCVSSVNDIKRTRSCYEACVTTLYPRVDEENPSYELVRTCLDDLEHDGQIACLSNKNAYCKACEDPTCNSVDIPDLPRLSCNTCNDTKCNNISSTECTAFREDDKCFILFSRGKPKSMGCVSDLDSSFIKDNRRHLLFCDGDNCNTLDDLPQPVYCVYCNSTSDPDCVTDSSKDGKMCDVLPYTECYTRIDSDGSTHRGCLFDLEGDIFEECIDSSINSSGMCQVCDSSSCNNEIYPKDRRSCLRCNSLSNSACEDNPLSFAGTCLIYKENDSCVTKLDGTQTLRDCESALTCDGADRENCRICDARNDCNTVNLLANAIGLPGKWQPLPLRCFVCEGKSCEDINTPTTQECEGNIFQTCVTVFGSNHDIVQRGCSDEVAETQGEYCDEHPHLCLACKSNECNDAERLEDFVDCHFCDSAENDTCVANSVASRLKTRKCYKDCMVALYPQDNSSNPIYELTRTCLNDLDLDDREICTEGANKYCLACQESLCNAMVFPDDRQECYKCLEDNCEEYETDWCTAYHPEDQCYVLFENEDMSQMGCRSQFENDTILELIKQKKMLLCDGKNCNNPETLPTPSICSVCSSESNALCAINPNLIVNTERCSSLPYTECYTRISNSGHTERGCLASLDNDIFYDCLMEGNSALCEICQDDKCNSIDIFPADRRKCHQCDSSTDPLCATSPNSNKVCPIYKVNDLCVTNLANGITSRGCASNMKCDDEDDTVTCRKCDFDGCNTINLEDAVDEGKPGKWQDLPLTCHTCKGENECQIFDVFKECEGNPTQNCMTVFNAKGQVKARGCSESVELDNKVYCETNPEKCLRCNSNFCNMATRLDDYIECLHCDSEFTDECVNEVNTVINKTRKCYKHCMTALYPRDKEENASYGLVRSCYDDMDLDDREECVSGQRHSCNVCEDEACEHLSPKDCVAYHPEDQCYVLYDETSSLTGMGCRSEFNNEEVNELLKQKRIFLCEGINCNTHDIIPEVQTCSLCNSRTEIKCATNPAEVQYSTACASLPYTDCYSRVLPNGWTERGCLSNLDDDDFLNCLNNTSSSCSTCRGDKCNREIYPSDRLSCHICDSNTNSDCEASPTSLSVCPKYDAGDSCVTSFDKGNTYRGCNSTLTCDVSNPRKCVMCEENGCNTINLAKKQDDNFGKWQDLPLTCLTCNRSDCTSPEKTDKLKCELNVEQDCMTVFDESGAVVSRGCSDLVEQLYGDYCDKNENNCYACKSNECNAAVDKSEFLDCIYCTSHKNSECLSDPQNVIHKTRRCQGGCMTALRQTDSRNSSFELIRSCLNDKEAEDQITCSDGKDPYCKACSDDRCNVHDLPERRVSCYTCGGEEGCENPIPRPCDLHRGGDYCFTQFNEYNDVSDMGCMTSLGSQELEDIIKSKRILLCLGDNCNSLESIPQIQSCIDCKSSDDDSCAVEPQDVGTFDMCTSLPYTNCYSKLNEDGVTQRGCLFNLPEDDFVSCVLNTNENCEICSGDNCNREIFPADRLKCYTCSSDEDASCESFPMIARPCPVGNENCMTALSGNVTLRGCKSYIDCDTNDSKTCRSCFGTKCNSIDLFNKIDDGLHGDWQELPLRCHTCEGDDCLHRLGPALTCSENNIYQDCMTVFDLLGNVKRRGCSDDVETYEDLFCRLNPNLCFKCKSNECNMVWNSDEYVKCIFCNSETDALCTMDPQTNLFDSRKCHKECMVAMNGNQVIRSCLDDKELPHQQTCRLNENNNVCAACTSDKCNNFVFPSDRLKCFMCSSPDCPVASSKYCEIYDENDSCFAKFDDGKVDMMGCVSALNSSVIGDWTAQNVFYQCEDNDCNEISRLPSGVKCISCDSSNAPNCAQKPDLIETIRDCKAPIERCITRIKEGHTLRDCFPQLNSTERNCTGNETCDICKGDNCNNQIFPVYRRRCYICNSKADVNCFDNLSDAQVCPIYEENDSCVTLLENNVLIRGCGSQITCDQSDDGDNCDICHTDGCNSELFKNSADGLTRPFTLLISLIISVLPFTINLY</sequence>
<name>A0A1A9X3I3_9MUSC</name>
<feature type="domain" description="DUF753" evidence="2">
    <location>
        <begin position="524"/>
        <end position="601"/>
    </location>
</feature>
<feature type="domain" description="DUF753" evidence="2">
    <location>
        <begin position="1951"/>
        <end position="2022"/>
    </location>
</feature>
<feature type="domain" description="DUF753" evidence="2">
    <location>
        <begin position="277"/>
        <end position="349"/>
    </location>
</feature>
<dbReference type="STRING" id="37001.A0A1A9X3I3"/>
<dbReference type="VEuPathDB" id="VectorBase:GBRI043008"/>
<feature type="chain" id="PRO_5008401004" description="DUF753 domain-containing protein" evidence="1">
    <location>
        <begin position="24"/>
        <end position="2374"/>
    </location>
</feature>
<feature type="domain" description="DUF753" evidence="2">
    <location>
        <begin position="701"/>
        <end position="772"/>
    </location>
</feature>
<evidence type="ECO:0000256" key="1">
    <source>
        <dbReference type="SAM" id="SignalP"/>
    </source>
</evidence>
<feature type="domain" description="DUF753" evidence="2">
    <location>
        <begin position="1529"/>
        <end position="1600"/>
    </location>
</feature>
<feature type="domain" description="DUF753" evidence="2">
    <location>
        <begin position="27"/>
        <end position="93"/>
    </location>
</feature>
<feature type="domain" description="DUF753" evidence="2">
    <location>
        <begin position="782"/>
        <end position="862"/>
    </location>
</feature>
<proteinExistence type="predicted"/>
<feature type="domain" description="DUF753" evidence="2">
    <location>
        <begin position="2115"/>
        <end position="2182"/>
    </location>
</feature>
<evidence type="ECO:0000313" key="3">
    <source>
        <dbReference type="EnsemblMetazoa" id="GBRI043008-PA"/>
    </source>
</evidence>
<feature type="domain" description="DUF753" evidence="2">
    <location>
        <begin position="2273"/>
        <end position="2341"/>
    </location>
</feature>
<feature type="domain" description="DUF753" evidence="2">
    <location>
        <begin position="1354"/>
        <end position="1431"/>
    </location>
</feature>
<feature type="domain" description="DUF753" evidence="2">
    <location>
        <begin position="2192"/>
        <end position="2263"/>
    </location>
</feature>
<dbReference type="Pfam" id="PF05444">
    <property type="entry name" value="DUF753"/>
    <property type="match status" value="27"/>
</dbReference>
<feature type="domain" description="DUF753" evidence="2">
    <location>
        <begin position="359"/>
        <end position="438"/>
    </location>
</feature>
<dbReference type="PANTHER" id="PTHR21721">
    <property type="entry name" value="GH09876P-RELATED"/>
    <property type="match status" value="1"/>
</dbReference>
<feature type="domain" description="DUF753" evidence="2">
    <location>
        <begin position="188"/>
        <end position="256"/>
    </location>
</feature>
<feature type="domain" description="DUF753" evidence="2">
    <location>
        <begin position="871"/>
        <end position="939"/>
    </location>
</feature>